<evidence type="ECO:0000313" key="2">
    <source>
        <dbReference type="Proteomes" id="UP001165064"/>
    </source>
</evidence>
<organism evidence="1 2">
    <name type="scientific">Ambrosiozyma monospora</name>
    <name type="common">Yeast</name>
    <name type="synonym">Endomycopsis monosporus</name>
    <dbReference type="NCBI Taxonomy" id="43982"/>
    <lineage>
        <taxon>Eukaryota</taxon>
        <taxon>Fungi</taxon>
        <taxon>Dikarya</taxon>
        <taxon>Ascomycota</taxon>
        <taxon>Saccharomycotina</taxon>
        <taxon>Pichiomycetes</taxon>
        <taxon>Pichiales</taxon>
        <taxon>Pichiaceae</taxon>
        <taxon>Ambrosiozyma</taxon>
    </lineage>
</organism>
<evidence type="ECO:0000313" key="1">
    <source>
        <dbReference type="EMBL" id="GME75301.1"/>
    </source>
</evidence>
<gene>
    <name evidence="1" type="ORF">Amon02_000210700</name>
</gene>
<dbReference type="EMBL" id="BSXS01001166">
    <property type="protein sequence ID" value="GME75301.1"/>
    <property type="molecule type" value="Genomic_DNA"/>
</dbReference>
<keyword evidence="2" id="KW-1185">Reference proteome</keyword>
<name>A0ACB5SX39_AMBMO</name>
<dbReference type="Proteomes" id="UP001165064">
    <property type="component" value="Unassembled WGS sequence"/>
</dbReference>
<sequence>MTLVFSPLVKELIDVPLEIQLNIVKYVILDYLRTSGCEFSGERWFTMDTTAGLFQTPLHHLTVLMGIDTVWDKLLAEAIEELTFDHSIFYSKQLDKFVDFVLTHSIKIHLKAPYRIKLNKLGLELLHHGCRRYISTVNSETLDLDLDLDVNVDVDVNSLEFITFLNCALESLGDVFKWTKNLELLEHLTCLKILTASSQMDLLDEEIVYKLVSWRRECVGNRKKRVVLSFDLNYLDKKSLLASVFVSKLAYFNRNEDFEIVYQGLHASGSLGTHLLSNPYEYDIPLVELLELTNPLDNPALGELVQTAQDADRIMALVEDDTLEYHISTDFTVTKMANDFTYMQILVTKSKFSFKYVGSLKSLVLMNCTISYECLNSLPDTLMSLTMRSIKFNDYKFPKIRLPIHLTTLTVWESPDEGPVLSDIVNRNQLNGLSNVDIVLFMGDAPEDYTDLERFESVYFQLKKFLHELSVLRILRLSIIGECTKQMVERLSLNTLNSVSDFSFGIDRNRFDFPIKYLPPTCHMLQLSAFSTLSGQFSETIKTLDVELLGYTKSFEYFWDRFITPLNNLYCLKITLSKTTETIDFSYLQFPEHLHTLELFRGYGDCKFIFNELPQSMIYVLLDFPEMQPTEKSVVFQNVDDESFESMKNDVFVFRFKDILA</sequence>
<comment type="caution">
    <text evidence="1">The sequence shown here is derived from an EMBL/GenBank/DDBJ whole genome shotgun (WGS) entry which is preliminary data.</text>
</comment>
<protein>
    <submittedName>
        <fullName evidence="1">Unnamed protein product</fullName>
    </submittedName>
</protein>
<proteinExistence type="predicted"/>
<reference evidence="1" key="1">
    <citation type="submission" date="2023-04" db="EMBL/GenBank/DDBJ databases">
        <title>Ambrosiozyma monospora NBRC 10751.</title>
        <authorList>
            <person name="Ichikawa N."/>
            <person name="Sato H."/>
            <person name="Tonouchi N."/>
        </authorList>
    </citation>
    <scope>NUCLEOTIDE SEQUENCE</scope>
    <source>
        <strain evidence="1">NBRC 10751</strain>
    </source>
</reference>
<accession>A0ACB5SX39</accession>